<dbReference type="AlphaFoldDB" id="A0A4S8ISA7"/>
<dbReference type="Proteomes" id="UP000317650">
    <property type="component" value="Chromosome 6"/>
</dbReference>
<accession>A0A4S8ISA7</accession>
<keyword evidence="2" id="KW-0863">Zinc-finger</keyword>
<dbReference type="GO" id="GO:0008270">
    <property type="term" value="F:zinc ion binding"/>
    <property type="evidence" value="ECO:0007669"/>
    <property type="project" value="UniProtKB-KW"/>
</dbReference>
<keyword evidence="7" id="KW-1185">Reference proteome</keyword>
<keyword evidence="4" id="KW-0472">Membrane</keyword>
<reference evidence="6 7" key="1">
    <citation type="journal article" date="2019" name="Nat. Plants">
        <title>Genome sequencing of Musa balbisiana reveals subgenome evolution and function divergence in polyploid bananas.</title>
        <authorList>
            <person name="Yao X."/>
        </authorList>
    </citation>
    <scope>NUCLEOTIDE SEQUENCE [LARGE SCALE GENOMIC DNA]</scope>
    <source>
        <strain evidence="7">cv. DH-PKW</strain>
        <tissue evidence="6">Leaves</tissue>
    </source>
</reference>
<dbReference type="SUPFAM" id="SSF57850">
    <property type="entry name" value="RING/U-box"/>
    <property type="match status" value="1"/>
</dbReference>
<keyword evidence="3" id="KW-0862">Zinc</keyword>
<evidence type="ECO:0000313" key="7">
    <source>
        <dbReference type="Proteomes" id="UP000317650"/>
    </source>
</evidence>
<keyword evidence="1" id="KW-0479">Metal-binding</keyword>
<proteinExistence type="predicted"/>
<dbReference type="InterPro" id="IPR013083">
    <property type="entry name" value="Znf_RING/FYVE/PHD"/>
</dbReference>
<dbReference type="PROSITE" id="PS51292">
    <property type="entry name" value="ZF_RING_CH"/>
    <property type="match status" value="1"/>
</dbReference>
<feature type="domain" description="RING-CH-type" evidence="5">
    <location>
        <begin position="64"/>
        <end position="129"/>
    </location>
</feature>
<gene>
    <name evidence="6" type="ORF">C4D60_Mb06t32600</name>
</gene>
<evidence type="ECO:0000256" key="3">
    <source>
        <dbReference type="ARBA" id="ARBA00022833"/>
    </source>
</evidence>
<dbReference type="InterPro" id="IPR011016">
    <property type="entry name" value="Znf_RING-CH"/>
</dbReference>
<comment type="caution">
    <text evidence="6">The sequence shown here is derived from an EMBL/GenBank/DDBJ whole genome shotgun (WGS) entry which is preliminary data.</text>
</comment>
<evidence type="ECO:0000259" key="5">
    <source>
        <dbReference type="PROSITE" id="PS51292"/>
    </source>
</evidence>
<evidence type="ECO:0000256" key="1">
    <source>
        <dbReference type="ARBA" id="ARBA00022723"/>
    </source>
</evidence>
<feature type="transmembrane region" description="Helical" evidence="4">
    <location>
        <begin position="167"/>
        <end position="185"/>
    </location>
</feature>
<evidence type="ECO:0000256" key="4">
    <source>
        <dbReference type="SAM" id="Phobius"/>
    </source>
</evidence>
<protein>
    <recommendedName>
        <fullName evidence="5">RING-CH-type domain-containing protein</fullName>
    </recommendedName>
</protein>
<dbReference type="Gene3D" id="3.30.40.10">
    <property type="entry name" value="Zinc/RING finger domain, C3HC4 (zinc finger)"/>
    <property type="match status" value="1"/>
</dbReference>
<dbReference type="STRING" id="52838.A0A4S8ISA7"/>
<evidence type="ECO:0000256" key="2">
    <source>
        <dbReference type="ARBA" id="ARBA00022771"/>
    </source>
</evidence>
<organism evidence="6 7">
    <name type="scientific">Musa balbisiana</name>
    <name type="common">Banana</name>
    <dbReference type="NCBI Taxonomy" id="52838"/>
    <lineage>
        <taxon>Eukaryota</taxon>
        <taxon>Viridiplantae</taxon>
        <taxon>Streptophyta</taxon>
        <taxon>Embryophyta</taxon>
        <taxon>Tracheophyta</taxon>
        <taxon>Spermatophyta</taxon>
        <taxon>Magnoliopsida</taxon>
        <taxon>Liliopsida</taxon>
        <taxon>Zingiberales</taxon>
        <taxon>Musaceae</taxon>
        <taxon>Musa</taxon>
    </lineage>
</organism>
<dbReference type="PANTHER" id="PTHR46214">
    <property type="entry name" value="ZINC FINGER, RING-CH-TYPE"/>
    <property type="match status" value="1"/>
</dbReference>
<keyword evidence="4" id="KW-0812">Transmembrane</keyword>
<sequence>MADVAPRNGVESHAAVLVAIAGSGGRSAAGGGNGDAATLPDAEKGACVVVDVGCGGQGADVGGSDREEEKVCRICHLSPAGGEEGSGLIQLGCGCKGELGVAHRHCAEEWFRLKGNRCCEICGVNAKNIAGEEGSRSMEERHVRREPSIPHSLASDERGGCWRRQSYCNFLMACFIIASIFLWFFRVKSLRGL</sequence>
<evidence type="ECO:0000313" key="6">
    <source>
        <dbReference type="EMBL" id="THU51588.1"/>
    </source>
</evidence>
<name>A0A4S8ISA7_MUSBA</name>
<dbReference type="SMART" id="SM00744">
    <property type="entry name" value="RINGv"/>
    <property type="match status" value="1"/>
</dbReference>
<dbReference type="EMBL" id="PYDT01000009">
    <property type="protein sequence ID" value="THU51588.1"/>
    <property type="molecule type" value="Genomic_DNA"/>
</dbReference>
<dbReference type="Pfam" id="PF12906">
    <property type="entry name" value="RINGv"/>
    <property type="match status" value="1"/>
</dbReference>
<keyword evidence="4" id="KW-1133">Transmembrane helix</keyword>
<dbReference type="PANTHER" id="PTHR46214:SF8">
    <property type="entry name" value="RING_FYVE_PHD ZINC FINGER SUPERFAMILY PROTEIN"/>
    <property type="match status" value="1"/>
</dbReference>